<keyword evidence="4" id="KW-0378">Hydrolase</keyword>
<dbReference type="PANTHER" id="PTHR43114:SF6">
    <property type="entry name" value="ADENINE DEAMINASE"/>
    <property type="match status" value="1"/>
</dbReference>
<feature type="domain" description="Adenosine deaminase" evidence="6">
    <location>
        <begin position="10"/>
        <end position="323"/>
    </location>
</feature>
<dbReference type="PANTHER" id="PTHR43114">
    <property type="entry name" value="ADENINE DEAMINASE"/>
    <property type="match status" value="1"/>
</dbReference>
<dbReference type="InterPro" id="IPR006330">
    <property type="entry name" value="Ado/ade_deaminase"/>
</dbReference>
<dbReference type="Gene3D" id="3.20.20.140">
    <property type="entry name" value="Metal-dependent hydrolases"/>
    <property type="match status" value="1"/>
</dbReference>
<dbReference type="GO" id="GO:0046872">
    <property type="term" value="F:metal ion binding"/>
    <property type="evidence" value="ECO:0007669"/>
    <property type="project" value="UniProtKB-KW"/>
</dbReference>
<dbReference type="GO" id="GO:0019239">
    <property type="term" value="F:deaminase activity"/>
    <property type="evidence" value="ECO:0007669"/>
    <property type="project" value="InterPro"/>
</dbReference>
<dbReference type="InterPro" id="IPR001365">
    <property type="entry name" value="A_deaminase_dom"/>
</dbReference>
<accession>A0A316ACQ2</accession>
<dbReference type="AlphaFoldDB" id="A0A316ACQ2"/>
<comment type="similarity">
    <text evidence="2">Belongs to the metallo-dependent hydrolases superfamily. Adenosine and AMP deaminases family.</text>
</comment>
<gene>
    <name evidence="7" type="ORF">BXY45_10391</name>
</gene>
<reference evidence="7 8" key="1">
    <citation type="submission" date="2018-03" db="EMBL/GenBank/DDBJ databases">
        <title>Genomic Encyclopedia of Archaeal and Bacterial Type Strains, Phase II (KMG-II): from individual species to whole genera.</title>
        <authorList>
            <person name="Goeker M."/>
        </authorList>
    </citation>
    <scope>NUCLEOTIDE SEQUENCE [LARGE SCALE GENOMIC DNA]</scope>
    <source>
        <strain evidence="7 8">DSM 44889</strain>
    </source>
</reference>
<comment type="cofactor">
    <cofactor evidence="1">
        <name>Zn(2+)</name>
        <dbReference type="ChEBI" id="CHEBI:29105"/>
    </cofactor>
</comment>
<protein>
    <submittedName>
        <fullName evidence="7">Adenosine deaminase</fullName>
    </submittedName>
</protein>
<evidence type="ECO:0000256" key="3">
    <source>
        <dbReference type="ARBA" id="ARBA00022723"/>
    </source>
</evidence>
<dbReference type="RefSeq" id="WP_109773050.1">
    <property type="nucleotide sequence ID" value="NZ_QGDQ01000003.1"/>
</dbReference>
<evidence type="ECO:0000256" key="1">
    <source>
        <dbReference type="ARBA" id="ARBA00001947"/>
    </source>
</evidence>
<evidence type="ECO:0000256" key="4">
    <source>
        <dbReference type="ARBA" id="ARBA00022801"/>
    </source>
</evidence>
<dbReference type="InterPro" id="IPR032466">
    <property type="entry name" value="Metal_Hydrolase"/>
</dbReference>
<dbReference type="Pfam" id="PF00962">
    <property type="entry name" value="A_deaminase"/>
    <property type="match status" value="1"/>
</dbReference>
<proteinExistence type="inferred from homology"/>
<keyword evidence="8" id="KW-1185">Reference proteome</keyword>
<dbReference type="OrthoDB" id="9779574at2"/>
<keyword evidence="5" id="KW-0862">Zinc</keyword>
<organism evidence="7 8">
    <name type="scientific">Quadrisphaera granulorum</name>
    <dbReference type="NCBI Taxonomy" id="317664"/>
    <lineage>
        <taxon>Bacteria</taxon>
        <taxon>Bacillati</taxon>
        <taxon>Actinomycetota</taxon>
        <taxon>Actinomycetes</taxon>
        <taxon>Kineosporiales</taxon>
        <taxon>Kineosporiaceae</taxon>
        <taxon>Quadrisphaera</taxon>
    </lineage>
</organism>
<dbReference type="SUPFAM" id="SSF51556">
    <property type="entry name" value="Metallo-dependent hydrolases"/>
    <property type="match status" value="1"/>
</dbReference>
<evidence type="ECO:0000259" key="6">
    <source>
        <dbReference type="Pfam" id="PF00962"/>
    </source>
</evidence>
<keyword evidence="3" id="KW-0479">Metal-binding</keyword>
<dbReference type="EMBL" id="QGDQ01000003">
    <property type="protein sequence ID" value="PWJ55421.1"/>
    <property type="molecule type" value="Genomic_DNA"/>
</dbReference>
<dbReference type="NCBIfam" id="TIGR01430">
    <property type="entry name" value="aden_deam"/>
    <property type="match status" value="1"/>
</dbReference>
<sequence>MTARDLRLLPKASLHTHLEGCMRPSTLAELADGYGIPVPETRGYGNFGAFAGLYDAAAQCIKSEADLRRVVREVVEDAAADGAVWVEPQLWPFYASPALADPGQNLDIALDEGRATAARLGIGFGLMVTAIRVLPTEDAEALAELAVTRADHGVVSFGLAHDEVLGPPAPFARAFAVARAGGLVAAPHAGELLGPDSVRSALDDLGAGRIAHGVRAIEDAALVERLAAERICLDVCPTSNVLLGVVPSLAEHPLPQLLQAGVPCSINTDDSLLFGPGLLEEYETARTVLGLDDAQLAVVARSGIEAAAHAPAALVNAALERVEAWLRA</sequence>
<evidence type="ECO:0000313" key="8">
    <source>
        <dbReference type="Proteomes" id="UP000245469"/>
    </source>
</evidence>
<dbReference type="GO" id="GO:0016814">
    <property type="term" value="F:hydrolase activity, acting on carbon-nitrogen (but not peptide) bonds, in cyclic amidines"/>
    <property type="evidence" value="ECO:0007669"/>
    <property type="project" value="UniProtKB-ARBA"/>
</dbReference>
<dbReference type="Proteomes" id="UP000245469">
    <property type="component" value="Unassembled WGS sequence"/>
</dbReference>
<comment type="caution">
    <text evidence="7">The sequence shown here is derived from an EMBL/GenBank/DDBJ whole genome shotgun (WGS) entry which is preliminary data.</text>
</comment>
<evidence type="ECO:0000313" key="7">
    <source>
        <dbReference type="EMBL" id="PWJ55421.1"/>
    </source>
</evidence>
<evidence type="ECO:0000256" key="2">
    <source>
        <dbReference type="ARBA" id="ARBA00006676"/>
    </source>
</evidence>
<evidence type="ECO:0000256" key="5">
    <source>
        <dbReference type="ARBA" id="ARBA00022833"/>
    </source>
</evidence>
<name>A0A316ACQ2_9ACTN</name>